<dbReference type="Proteomes" id="UP000239833">
    <property type="component" value="Chromosome"/>
</dbReference>
<protein>
    <submittedName>
        <fullName evidence="1">Uncharacterized protein</fullName>
    </submittedName>
</protein>
<evidence type="ECO:0000313" key="2">
    <source>
        <dbReference type="Proteomes" id="UP000239833"/>
    </source>
</evidence>
<name>A0A2L1TWQ1_9BACL</name>
<dbReference type="AlphaFoldDB" id="A0A2L1TWQ1"/>
<dbReference type="EMBL" id="CP019655">
    <property type="protein sequence ID" value="AVF25074.1"/>
    <property type="molecule type" value="Genomic_DNA"/>
</dbReference>
<gene>
    <name evidence="1" type="ORF">ERICIII_00867</name>
</gene>
<proteinExistence type="predicted"/>
<dbReference type="RefSeq" id="WP_077996828.1">
    <property type="nucleotide sequence ID" value="NZ_CP019655.1"/>
</dbReference>
<evidence type="ECO:0000313" key="1">
    <source>
        <dbReference type="EMBL" id="AVF25074.1"/>
    </source>
</evidence>
<dbReference type="GeneID" id="64217682"/>
<sequence length="76" mass="9007">MNEITEKQREEMKHALGLNYSDEPTRNYFYTDSNDTAWNDLVKKGLARKRNGWDDESSYFHLTDKGISMVTNTWIE</sequence>
<reference evidence="2" key="1">
    <citation type="submission" date="2017-02" db="EMBL/GenBank/DDBJ databases">
        <title>Delineation of Paenibacillus larvae strains originating from foulbrood outbreaks.</title>
        <authorList>
            <person name="Beims H."/>
            <person name="Bunk B."/>
            <person name="Sproeer C."/>
            <person name="Mohr K.I."/>
            <person name="Pradella S."/>
            <person name="Guenther G."/>
            <person name="Rohde M."/>
            <person name="von der Ohe W."/>
            <person name="Steinert M."/>
        </authorList>
    </citation>
    <scope>NUCLEOTIDE SEQUENCE [LARGE SCALE GENOMIC DNA]</scope>
    <source>
        <strain evidence="2">Eric_III</strain>
    </source>
</reference>
<organism evidence="1 2">
    <name type="scientific">Paenibacillus larvae subsp. larvae</name>
    <dbReference type="NCBI Taxonomy" id="147375"/>
    <lineage>
        <taxon>Bacteria</taxon>
        <taxon>Bacillati</taxon>
        <taxon>Bacillota</taxon>
        <taxon>Bacilli</taxon>
        <taxon>Bacillales</taxon>
        <taxon>Paenibacillaceae</taxon>
        <taxon>Paenibacillus</taxon>
    </lineage>
</organism>
<accession>A0A2L1TWQ1</accession>